<gene>
    <name evidence="8" type="primary">sigA_2</name>
    <name evidence="8" type="ORF">CLOACE_07400</name>
</gene>
<comment type="function">
    <text evidence="5">Sigma factors are initiation factors that promote the attachment of RNA polymerase to specific initiation sites and are then released.</text>
</comment>
<dbReference type="InterPro" id="IPR050239">
    <property type="entry name" value="Sigma-70_RNA_pol_init_factors"/>
</dbReference>
<dbReference type="PROSITE" id="PS00715">
    <property type="entry name" value="SIGMA70_1"/>
    <property type="match status" value="1"/>
</dbReference>
<dbReference type="AlphaFoldDB" id="A0A1E8F018"/>
<comment type="caution">
    <text evidence="8">The sequence shown here is derived from an EMBL/GenBank/DDBJ whole genome shotgun (WGS) entry which is preliminary data.</text>
</comment>
<proteinExistence type="inferred from homology"/>
<dbReference type="EMBL" id="LZFO01000008">
    <property type="protein sequence ID" value="OFI06757.1"/>
    <property type="molecule type" value="Genomic_DNA"/>
</dbReference>
<evidence type="ECO:0000313" key="9">
    <source>
        <dbReference type="Proteomes" id="UP000175744"/>
    </source>
</evidence>
<evidence type="ECO:0000256" key="3">
    <source>
        <dbReference type="ARBA" id="ARBA00023125"/>
    </source>
</evidence>
<dbReference type="SUPFAM" id="SSF88946">
    <property type="entry name" value="Sigma2 domain of RNA polymerase sigma factors"/>
    <property type="match status" value="1"/>
</dbReference>
<dbReference type="PANTHER" id="PTHR30603:SF47">
    <property type="entry name" value="RNA POLYMERASE SIGMA FACTOR SIGD, CHLOROPLASTIC"/>
    <property type="match status" value="1"/>
</dbReference>
<evidence type="ECO:0000256" key="1">
    <source>
        <dbReference type="ARBA" id="ARBA00023015"/>
    </source>
</evidence>
<dbReference type="SUPFAM" id="SSF88659">
    <property type="entry name" value="Sigma3 and sigma4 domains of RNA polymerase sigma factors"/>
    <property type="match status" value="2"/>
</dbReference>
<dbReference type="PIRSF" id="PIRSF000770">
    <property type="entry name" value="RNA_pol_sigma-SigE/K"/>
    <property type="match status" value="1"/>
</dbReference>
<dbReference type="CDD" id="cd06171">
    <property type="entry name" value="Sigma70_r4"/>
    <property type="match status" value="1"/>
</dbReference>
<evidence type="ECO:0000259" key="7">
    <source>
        <dbReference type="PROSITE" id="PS00716"/>
    </source>
</evidence>
<dbReference type="PROSITE" id="PS00716">
    <property type="entry name" value="SIGMA70_2"/>
    <property type="match status" value="1"/>
</dbReference>
<keyword evidence="9" id="KW-1185">Reference proteome</keyword>
<evidence type="ECO:0000259" key="6">
    <source>
        <dbReference type="PROSITE" id="PS00715"/>
    </source>
</evidence>
<dbReference type="PANTHER" id="PTHR30603">
    <property type="entry name" value="RNA POLYMERASE SIGMA FACTOR RPO"/>
    <property type="match status" value="1"/>
</dbReference>
<sequence>MENYVTVNDSINAYDTMRLYLKEIGAIELLSREEEVSLAKKIENGDNKARETLLKSNLRLVVCIAKKYIGRGLPLLDLIQEGNLGLMKAIDKFDYKKGFKFSTYATWWIKQSISRAIADKSRAIRLPVHINENVNKLNKASKKLYQKLGRAPDIDEIAECMDMPLEYVKKLMRVSKTPLSLELPIDDQGNSKLEDFIPDYENASPEEIAEHSMLKKQLLDVISTLNPREEKILKLRFGLENGEAKTLDEVSKEFNLTKERIRQIEKRALLKLKHPSRSGKLKDYL</sequence>
<keyword evidence="2 5" id="KW-0731">Sigma factor</keyword>
<dbReference type="NCBIfam" id="TIGR02937">
    <property type="entry name" value="sigma70-ECF"/>
    <property type="match status" value="1"/>
</dbReference>
<protein>
    <recommendedName>
        <fullName evidence="5">RNA polymerase sigma factor</fullName>
    </recommendedName>
</protein>
<feature type="domain" description="RNA polymerase sigma-70" evidence="6">
    <location>
        <begin position="77"/>
        <end position="90"/>
    </location>
</feature>
<organism evidence="8 9">
    <name type="scientific">Clostridium acetireducens DSM 10703</name>
    <dbReference type="NCBI Taxonomy" id="1121290"/>
    <lineage>
        <taxon>Bacteria</taxon>
        <taxon>Bacillati</taxon>
        <taxon>Bacillota</taxon>
        <taxon>Clostridia</taxon>
        <taxon>Eubacteriales</taxon>
        <taxon>Clostridiaceae</taxon>
        <taxon>Clostridium</taxon>
    </lineage>
</organism>
<dbReference type="InterPro" id="IPR007627">
    <property type="entry name" value="RNA_pol_sigma70_r2"/>
</dbReference>
<evidence type="ECO:0000256" key="5">
    <source>
        <dbReference type="RuleBase" id="RU362124"/>
    </source>
</evidence>
<dbReference type="InterPro" id="IPR013325">
    <property type="entry name" value="RNA_pol_sigma_r2"/>
</dbReference>
<dbReference type="InterPro" id="IPR007624">
    <property type="entry name" value="RNA_pol_sigma70_r3"/>
</dbReference>
<dbReference type="RefSeq" id="WP_070109697.1">
    <property type="nucleotide sequence ID" value="NZ_LZFO01000008.1"/>
</dbReference>
<reference evidence="8 9" key="1">
    <citation type="submission" date="2016-06" db="EMBL/GenBank/DDBJ databases">
        <title>Genome sequence of Clostridium acetireducens DSM 10703.</title>
        <authorList>
            <person name="Poehlein A."/>
            <person name="Fluechter S."/>
            <person name="Duerre P."/>
            <person name="Daniel R."/>
        </authorList>
    </citation>
    <scope>NUCLEOTIDE SEQUENCE [LARGE SCALE GENOMIC DNA]</scope>
    <source>
        <strain evidence="8 9">DSM 10703</strain>
    </source>
</reference>
<name>A0A1E8F018_9CLOT</name>
<evidence type="ECO:0000313" key="8">
    <source>
        <dbReference type="EMBL" id="OFI06757.1"/>
    </source>
</evidence>
<dbReference type="InterPro" id="IPR013324">
    <property type="entry name" value="RNA_pol_sigma_r3/r4-like"/>
</dbReference>
<dbReference type="Pfam" id="PF04545">
    <property type="entry name" value="Sigma70_r4"/>
    <property type="match status" value="1"/>
</dbReference>
<dbReference type="STRING" id="1121290.CLAOCE_07400"/>
<dbReference type="Gene3D" id="1.10.10.10">
    <property type="entry name" value="Winged helix-like DNA-binding domain superfamily/Winged helix DNA-binding domain"/>
    <property type="match status" value="2"/>
</dbReference>
<keyword evidence="1 5" id="KW-0805">Transcription regulation</keyword>
<dbReference type="PRINTS" id="PR00046">
    <property type="entry name" value="SIGMA70FCT"/>
</dbReference>
<dbReference type="InterPro" id="IPR009042">
    <property type="entry name" value="RNA_pol_sigma70_r1_2"/>
</dbReference>
<accession>A0A1E8F018</accession>
<evidence type="ECO:0000256" key="4">
    <source>
        <dbReference type="ARBA" id="ARBA00023163"/>
    </source>
</evidence>
<dbReference type="GO" id="GO:0016987">
    <property type="term" value="F:sigma factor activity"/>
    <property type="evidence" value="ECO:0007669"/>
    <property type="project" value="UniProtKB-KW"/>
</dbReference>
<dbReference type="InterPro" id="IPR000943">
    <property type="entry name" value="RNA_pol_sigma70"/>
</dbReference>
<dbReference type="PATRIC" id="fig|1121290.3.peg.749"/>
<dbReference type="Proteomes" id="UP000175744">
    <property type="component" value="Unassembled WGS sequence"/>
</dbReference>
<dbReference type="GO" id="GO:0006352">
    <property type="term" value="P:DNA-templated transcription initiation"/>
    <property type="evidence" value="ECO:0007669"/>
    <property type="project" value="InterPro"/>
</dbReference>
<dbReference type="InterPro" id="IPR014284">
    <property type="entry name" value="RNA_pol_sigma-70_dom"/>
</dbReference>
<evidence type="ECO:0000256" key="2">
    <source>
        <dbReference type="ARBA" id="ARBA00023082"/>
    </source>
</evidence>
<feature type="domain" description="RNA polymerase sigma-70" evidence="7">
    <location>
        <begin position="246"/>
        <end position="272"/>
    </location>
</feature>
<dbReference type="GO" id="GO:0003677">
    <property type="term" value="F:DNA binding"/>
    <property type="evidence" value="ECO:0007669"/>
    <property type="project" value="UniProtKB-KW"/>
</dbReference>
<keyword evidence="3 5" id="KW-0238">DNA-binding</keyword>
<keyword evidence="4 5" id="KW-0804">Transcription</keyword>
<dbReference type="InterPro" id="IPR007630">
    <property type="entry name" value="RNA_pol_sigma70_r4"/>
</dbReference>
<dbReference type="Gene3D" id="1.10.601.10">
    <property type="entry name" value="RNA Polymerase Primary Sigma Factor"/>
    <property type="match status" value="2"/>
</dbReference>
<dbReference type="FunFam" id="1.10.601.10:FF:000001">
    <property type="entry name" value="RNA polymerase sigma factor SigA"/>
    <property type="match status" value="1"/>
</dbReference>
<dbReference type="Pfam" id="PF04542">
    <property type="entry name" value="Sigma70_r2"/>
    <property type="match status" value="1"/>
</dbReference>
<dbReference type="InterPro" id="IPR036388">
    <property type="entry name" value="WH-like_DNA-bd_sf"/>
</dbReference>
<dbReference type="Pfam" id="PF04539">
    <property type="entry name" value="Sigma70_r3"/>
    <property type="match status" value="1"/>
</dbReference>
<dbReference type="Pfam" id="PF00140">
    <property type="entry name" value="Sigma70_r1_2"/>
    <property type="match status" value="1"/>
</dbReference>
<comment type="similarity">
    <text evidence="5">Belongs to the sigma-70 factor family.</text>
</comment>